<organism evidence="3 4">
    <name type="scientific">Discostella pseudostelligera</name>
    <dbReference type="NCBI Taxonomy" id="259834"/>
    <lineage>
        <taxon>Eukaryota</taxon>
        <taxon>Sar</taxon>
        <taxon>Stramenopiles</taxon>
        <taxon>Ochrophyta</taxon>
        <taxon>Bacillariophyta</taxon>
        <taxon>Coscinodiscophyceae</taxon>
        <taxon>Thalassiosirophycidae</taxon>
        <taxon>Stephanodiscales</taxon>
        <taxon>Stephanodiscaceae</taxon>
        <taxon>Discostella</taxon>
    </lineage>
</organism>
<evidence type="ECO:0000313" key="3">
    <source>
        <dbReference type="EMBL" id="KAL3761491.1"/>
    </source>
</evidence>
<dbReference type="AlphaFoldDB" id="A0ABD3MBR3"/>
<evidence type="ECO:0000313" key="4">
    <source>
        <dbReference type="Proteomes" id="UP001530293"/>
    </source>
</evidence>
<keyword evidence="2" id="KW-0812">Transmembrane</keyword>
<feature type="region of interest" description="Disordered" evidence="1">
    <location>
        <begin position="1"/>
        <end position="27"/>
    </location>
</feature>
<feature type="region of interest" description="Disordered" evidence="1">
    <location>
        <begin position="243"/>
        <end position="291"/>
    </location>
</feature>
<sequence>MMHRKKHVDNEDGSHPTSGFKDDGGSAKRKSIHLSLLHLFRATSKKSISSLDCCCPGIPAALKLILLSFLGFAMLVVLTAKGRHEHWRYRHGMRAPHMPMPLMESLHRHIHMGKYKGGAKSSFAENSGNIPPSYAKPQIMIQSSRFVDSEKKLKQQLKMLLEKQNTEKKHKPDNPDNSILGVKISNRYLGEDLLPYPKSKADEQEWERQMELRKAELSKLDSHEWKEILEQHNQDMEHFAPDEGNAARMSHGSDHNIDERIHNSAGYKKRSGESESVEPPQSSYRWPPPSEMAGPDTTILFKPAFGIHRPDHDAIFAFAEGYDLSVYLALVEPLINTGYSGDLVLSISREENLKPDVKEYLLSKNTETGGINIVAYEVNWTCFKQSGEPADGSGEGMNHCKMIDVFGDADGNLISDPREPRPVATARYELYWMWSLQYNKESWLMLIDARDVWFQLNPFEELSSREKVYGELHLFGENANAVKIGTSRFNKSWLVTAYGEKAVLPYFEQPVICSGSTIGNQDAIETYLRAMVAQFDATLCKSKGCDQGFHNYLFYSGQLGTPGSNRSVVEGISNVFVHDQGKGIINNLAALRSKPLSEWGLYDVSKELVLNWDGTTSVVAHQYDRDKEVNSMVKRKKREFDSRWKDFKKLI</sequence>
<accession>A0ABD3MBR3</accession>
<feature type="compositionally biased region" description="Basic and acidic residues" evidence="1">
    <location>
        <begin position="251"/>
        <end position="262"/>
    </location>
</feature>
<keyword evidence="4" id="KW-1185">Reference proteome</keyword>
<reference evidence="3 4" key="1">
    <citation type="submission" date="2024-10" db="EMBL/GenBank/DDBJ databases">
        <title>Updated reference genomes for cyclostephanoid diatoms.</title>
        <authorList>
            <person name="Roberts W.R."/>
            <person name="Alverson A.J."/>
        </authorList>
    </citation>
    <scope>NUCLEOTIDE SEQUENCE [LARGE SCALE GENOMIC DNA]</scope>
    <source>
        <strain evidence="3 4">AJA232-27</strain>
    </source>
</reference>
<evidence type="ECO:0000256" key="1">
    <source>
        <dbReference type="SAM" id="MobiDB-lite"/>
    </source>
</evidence>
<name>A0ABD3MBR3_9STRA</name>
<feature type="transmembrane region" description="Helical" evidence="2">
    <location>
        <begin position="60"/>
        <end position="80"/>
    </location>
</feature>
<gene>
    <name evidence="3" type="ORF">ACHAWU_006521</name>
</gene>
<keyword evidence="2" id="KW-1133">Transmembrane helix</keyword>
<feature type="compositionally biased region" description="Basic and acidic residues" evidence="1">
    <location>
        <begin position="8"/>
        <end position="26"/>
    </location>
</feature>
<proteinExistence type="predicted"/>
<dbReference type="Proteomes" id="UP001530293">
    <property type="component" value="Unassembled WGS sequence"/>
</dbReference>
<keyword evidence="2" id="KW-0472">Membrane</keyword>
<protein>
    <submittedName>
        <fullName evidence="3">Uncharacterized protein</fullName>
    </submittedName>
</protein>
<comment type="caution">
    <text evidence="3">The sequence shown here is derived from an EMBL/GenBank/DDBJ whole genome shotgun (WGS) entry which is preliminary data.</text>
</comment>
<evidence type="ECO:0000256" key="2">
    <source>
        <dbReference type="SAM" id="Phobius"/>
    </source>
</evidence>
<dbReference type="EMBL" id="JALLBG020000149">
    <property type="protein sequence ID" value="KAL3761491.1"/>
    <property type="molecule type" value="Genomic_DNA"/>
</dbReference>